<dbReference type="Proteomes" id="UP001549366">
    <property type="component" value="Unassembled WGS sequence"/>
</dbReference>
<dbReference type="Pfam" id="PF09867">
    <property type="entry name" value="TagF_N"/>
    <property type="match status" value="1"/>
</dbReference>
<sequence length="234" mass="25813">MRATGARRCGFYGKLPAHGDFIDRDLPVSFINLWDPWLQQCLAASRERCREQWLDVYLTSPVWRFVLSAGVIDGKARAGLLVPSVDAVGRYFPLTLAVSLRENEQPAGFLANNGKVFDVWEQVALRALQEQLTAEQVAEQLAQGSVIENAVQGAASQTALVRGLAQPLEPLNPWANLLDASMSQQPDSFSLWCCNGSVAMPPMLLCRKGLPDPVRFSAMLNGQWQAEGWEWLAG</sequence>
<dbReference type="PIRSF" id="PIRSF029287">
    <property type="entry name" value="UCP029287"/>
    <property type="match status" value="1"/>
</dbReference>
<accession>A0ABV2SAP1</accession>
<evidence type="ECO:0000313" key="1">
    <source>
        <dbReference type="EMBL" id="MET4754837.1"/>
    </source>
</evidence>
<dbReference type="NCBIfam" id="TIGR03373">
    <property type="entry name" value="VI_minor_4"/>
    <property type="match status" value="1"/>
</dbReference>
<comment type="caution">
    <text evidence="1">The sequence shown here is derived from an EMBL/GenBank/DDBJ whole genome shotgun (WGS) entry which is preliminary data.</text>
</comment>
<protein>
    <submittedName>
        <fullName evidence="1">Type VI secretion system protein ImpM</fullName>
    </submittedName>
</protein>
<dbReference type="EMBL" id="JBEWTB010000001">
    <property type="protein sequence ID" value="MET4754837.1"/>
    <property type="molecule type" value="Genomic_DNA"/>
</dbReference>
<evidence type="ECO:0000313" key="2">
    <source>
        <dbReference type="Proteomes" id="UP001549366"/>
    </source>
</evidence>
<reference evidence="1 2" key="1">
    <citation type="submission" date="2024-06" db="EMBL/GenBank/DDBJ databases">
        <title>Genomic Encyclopedia of Type Strains, Phase V (KMG-V): Genome sequencing to study the core and pangenomes of soil and plant-associated prokaryotes.</title>
        <authorList>
            <person name="Whitman W."/>
        </authorList>
    </citation>
    <scope>NUCLEOTIDE SEQUENCE [LARGE SCALE GENOMIC DNA]</scope>
    <source>
        <strain evidence="1 2">NE40</strain>
    </source>
</reference>
<dbReference type="RefSeq" id="WP_354011639.1">
    <property type="nucleotide sequence ID" value="NZ_JBEWTA010000003.1"/>
</dbReference>
<name>A0ABV2SAP1_9GAMM</name>
<organism evidence="1 2">
    <name type="scientific">Endozoicomonas lisbonensis</name>
    <dbReference type="NCBI Taxonomy" id="3120522"/>
    <lineage>
        <taxon>Bacteria</taxon>
        <taxon>Pseudomonadati</taxon>
        <taxon>Pseudomonadota</taxon>
        <taxon>Gammaproteobacteria</taxon>
        <taxon>Oceanospirillales</taxon>
        <taxon>Endozoicomonadaceae</taxon>
        <taxon>Endozoicomonas</taxon>
    </lineage>
</organism>
<gene>
    <name evidence="1" type="ORF">V5J35_000029</name>
</gene>
<dbReference type="Gene3D" id="3.40.1730.10">
    <property type="entry name" value="pa0076 domain"/>
    <property type="match status" value="1"/>
</dbReference>
<keyword evidence="2" id="KW-1185">Reference proteome</keyword>
<dbReference type="InterPro" id="IPR017748">
    <property type="entry name" value="TagF"/>
</dbReference>
<dbReference type="InterPro" id="IPR038225">
    <property type="entry name" value="TagF_sf"/>
</dbReference>
<proteinExistence type="predicted"/>